<keyword evidence="3" id="KW-1185">Reference proteome</keyword>
<proteinExistence type="predicted"/>
<dbReference type="InterPro" id="IPR016181">
    <property type="entry name" value="Acyl_CoA_acyltransferase"/>
</dbReference>
<organism evidence="2 3">
    <name type="scientific">Pseudoflavonifractor intestinihominis</name>
    <dbReference type="NCBI Taxonomy" id="3133171"/>
    <lineage>
        <taxon>Bacteria</taxon>
        <taxon>Bacillati</taxon>
        <taxon>Bacillota</taxon>
        <taxon>Clostridia</taxon>
        <taxon>Eubacteriales</taxon>
        <taxon>Oscillospiraceae</taxon>
        <taxon>Pseudoflavonifractor</taxon>
    </lineage>
</organism>
<evidence type="ECO:0000259" key="1">
    <source>
        <dbReference type="PROSITE" id="PS51186"/>
    </source>
</evidence>
<feature type="domain" description="N-acetyltransferase" evidence="1">
    <location>
        <begin position="2"/>
        <end position="146"/>
    </location>
</feature>
<accession>A0ABV1EB21</accession>
<dbReference type="EMBL" id="JBBMFK010000026">
    <property type="protein sequence ID" value="MEQ2444520.1"/>
    <property type="molecule type" value="Genomic_DNA"/>
</dbReference>
<dbReference type="CDD" id="cd04301">
    <property type="entry name" value="NAT_SF"/>
    <property type="match status" value="1"/>
</dbReference>
<dbReference type="Gene3D" id="3.40.630.30">
    <property type="match status" value="1"/>
</dbReference>
<dbReference type="SUPFAM" id="SSF55729">
    <property type="entry name" value="Acyl-CoA N-acyltransferases (Nat)"/>
    <property type="match status" value="1"/>
</dbReference>
<dbReference type="RefSeq" id="WP_349232324.1">
    <property type="nucleotide sequence ID" value="NZ_JBBMFK010000026.1"/>
</dbReference>
<dbReference type="PROSITE" id="PS51186">
    <property type="entry name" value="GNAT"/>
    <property type="match status" value="1"/>
</dbReference>
<dbReference type="PANTHER" id="PTHR43328:SF1">
    <property type="entry name" value="N-ACETYLTRANSFERASE DOMAIN-CONTAINING PROTEIN"/>
    <property type="match status" value="1"/>
</dbReference>
<protein>
    <submittedName>
        <fullName evidence="2">GNAT family N-acetyltransferase</fullName>
    </submittedName>
</protein>
<dbReference type="Proteomes" id="UP001464378">
    <property type="component" value="Unassembled WGS sequence"/>
</dbReference>
<evidence type="ECO:0000313" key="2">
    <source>
        <dbReference type="EMBL" id="MEQ2444520.1"/>
    </source>
</evidence>
<dbReference type="Pfam" id="PF00583">
    <property type="entry name" value="Acetyltransf_1"/>
    <property type="match status" value="1"/>
</dbReference>
<comment type="caution">
    <text evidence="2">The sequence shown here is derived from an EMBL/GenBank/DDBJ whole genome shotgun (WGS) entry which is preliminary data.</text>
</comment>
<gene>
    <name evidence="2" type="ORF">WMO64_13725</name>
</gene>
<evidence type="ECO:0000313" key="3">
    <source>
        <dbReference type="Proteomes" id="UP001464378"/>
    </source>
</evidence>
<reference evidence="2 3" key="1">
    <citation type="submission" date="2024-03" db="EMBL/GenBank/DDBJ databases">
        <title>Human intestinal bacterial collection.</title>
        <authorList>
            <person name="Pauvert C."/>
            <person name="Hitch T.C.A."/>
            <person name="Clavel T."/>
        </authorList>
    </citation>
    <scope>NUCLEOTIDE SEQUENCE [LARGE SCALE GENOMIC DNA]</scope>
    <source>
        <strain evidence="2 3">CLA-AP-H29</strain>
    </source>
</reference>
<name>A0ABV1EB21_9FIRM</name>
<sequence>MIHFEEITEENFDAVIHMKRPEGEKFVASNSVSLAQAWLYRNDGDVFPFAIYEDDIPVGFLLLEEDREAGNLILWRIMISVEYEGRGYGTQAVRLVIEQARASGKYHALNLDCAEENRIAWNIYEKLGFHPTGVMNHGSVELQILL</sequence>
<dbReference type="InterPro" id="IPR000182">
    <property type="entry name" value="GNAT_dom"/>
</dbReference>
<dbReference type="PANTHER" id="PTHR43328">
    <property type="entry name" value="ACETYLTRANSFERASE-RELATED"/>
    <property type="match status" value="1"/>
</dbReference>